<sequence length="251" mass="28536">MMIWAFVGCAILNLVLKGIAINYPREVSRKFAHTATHPNSNQVTPSVVAKTQIGMDSSGDYFSISSTLKKGVYWTGTKLFDEAHTRRSINFRQDLLCFHDGPEYNSFGGCFVKHKESYRIHERPLRSTTDFCSSKGLCRRNTTFIISNNIKYIFEDRYSLRELIKVFRPECPLPIVKGASKNLTIAVIFQGPGKREVLMKPIYCTVTGFFRKMAPFGYADQNHMYITAEFPVFVDNQIDGIYTVVNPEAIA</sequence>
<comment type="caution">
    <text evidence="1">The sequence shown here is derived from an EMBL/GenBank/DDBJ whole genome shotgun (WGS) entry which is preliminary data.</text>
</comment>
<name>A0ACC2UR41_9FUNG</name>
<reference evidence="1" key="1">
    <citation type="submission" date="2022-04" db="EMBL/GenBank/DDBJ databases">
        <title>Genome of the entomopathogenic fungus Entomophthora muscae.</title>
        <authorList>
            <person name="Elya C."/>
            <person name="Lovett B.R."/>
            <person name="Lee E."/>
            <person name="Macias A.M."/>
            <person name="Hajek A.E."/>
            <person name="De Bivort B.L."/>
            <person name="Kasson M.T."/>
            <person name="De Fine Licht H.H."/>
            <person name="Stajich J.E."/>
        </authorList>
    </citation>
    <scope>NUCLEOTIDE SEQUENCE</scope>
    <source>
        <strain evidence="1">Berkeley</strain>
    </source>
</reference>
<gene>
    <name evidence="1" type="ORF">DSO57_1015335</name>
</gene>
<dbReference type="Proteomes" id="UP001165960">
    <property type="component" value="Unassembled WGS sequence"/>
</dbReference>
<dbReference type="EMBL" id="QTSX02000060">
    <property type="protein sequence ID" value="KAJ9089196.1"/>
    <property type="molecule type" value="Genomic_DNA"/>
</dbReference>
<organism evidence="1 2">
    <name type="scientific">Entomophthora muscae</name>
    <dbReference type="NCBI Taxonomy" id="34485"/>
    <lineage>
        <taxon>Eukaryota</taxon>
        <taxon>Fungi</taxon>
        <taxon>Fungi incertae sedis</taxon>
        <taxon>Zoopagomycota</taxon>
        <taxon>Entomophthoromycotina</taxon>
        <taxon>Entomophthoromycetes</taxon>
        <taxon>Entomophthorales</taxon>
        <taxon>Entomophthoraceae</taxon>
        <taxon>Entomophthora</taxon>
    </lineage>
</organism>
<evidence type="ECO:0000313" key="2">
    <source>
        <dbReference type="Proteomes" id="UP001165960"/>
    </source>
</evidence>
<keyword evidence="2" id="KW-1185">Reference proteome</keyword>
<evidence type="ECO:0000313" key="1">
    <source>
        <dbReference type="EMBL" id="KAJ9089196.1"/>
    </source>
</evidence>
<protein>
    <submittedName>
        <fullName evidence="1">Uncharacterized protein</fullName>
    </submittedName>
</protein>
<proteinExistence type="predicted"/>
<accession>A0ACC2UR41</accession>